<feature type="transmembrane region" description="Helical" evidence="1">
    <location>
        <begin position="88"/>
        <end position="111"/>
    </location>
</feature>
<dbReference type="RefSeq" id="WP_226927486.1">
    <property type="nucleotide sequence ID" value="NZ_JABSNO010000014.1"/>
</dbReference>
<keyword evidence="1" id="KW-1133">Transmembrane helix</keyword>
<feature type="transmembrane region" description="Helical" evidence="1">
    <location>
        <begin position="255"/>
        <end position="276"/>
    </location>
</feature>
<feature type="transmembrane region" description="Helical" evidence="1">
    <location>
        <begin position="411"/>
        <end position="429"/>
    </location>
</feature>
<feature type="transmembrane region" description="Helical" evidence="1">
    <location>
        <begin position="189"/>
        <end position="211"/>
    </location>
</feature>
<keyword evidence="1" id="KW-0812">Transmembrane</keyword>
<feature type="transmembrane region" description="Helical" evidence="1">
    <location>
        <begin position="390"/>
        <end position="406"/>
    </location>
</feature>
<feature type="transmembrane region" description="Helical" evidence="1">
    <location>
        <begin position="33"/>
        <end position="51"/>
    </location>
</feature>
<reference evidence="3" key="1">
    <citation type="submission" date="2020-05" db="EMBL/GenBank/DDBJ databases">
        <title>Genomic Encyclopedia of Type Strains, Phase IV (KMG-V): Genome sequencing to study the core and pangenomes of soil and plant-associated prokaryotes.</title>
        <authorList>
            <person name="Whitman W."/>
        </authorList>
    </citation>
    <scope>NUCLEOTIDE SEQUENCE</scope>
    <source>
        <strain evidence="3">16F</strain>
    </source>
</reference>
<keyword evidence="1" id="KW-0472">Membrane</keyword>
<dbReference type="EMBL" id="JABSNO010000014">
    <property type="protein sequence ID" value="NRS92964.1"/>
    <property type="molecule type" value="Genomic_DNA"/>
</dbReference>
<feature type="domain" description="DUF8201" evidence="2">
    <location>
        <begin position="1"/>
        <end position="396"/>
    </location>
</feature>
<protein>
    <recommendedName>
        <fullName evidence="2">DUF8201 domain-containing protein</fullName>
    </recommendedName>
</protein>
<dbReference type="InterPro" id="IPR058514">
    <property type="entry name" value="DUF8201"/>
</dbReference>
<keyword evidence="4" id="KW-1185">Reference proteome</keyword>
<feature type="transmembrane region" description="Helical" evidence="1">
    <location>
        <begin position="159"/>
        <end position="177"/>
    </location>
</feature>
<dbReference type="AlphaFoldDB" id="A0A8J8G7X6"/>
<evidence type="ECO:0000259" key="2">
    <source>
        <dbReference type="Pfam" id="PF26626"/>
    </source>
</evidence>
<evidence type="ECO:0000256" key="1">
    <source>
        <dbReference type="SAM" id="Phobius"/>
    </source>
</evidence>
<feature type="transmembrane region" description="Helical" evidence="1">
    <location>
        <begin position="223"/>
        <end position="248"/>
    </location>
</feature>
<feature type="transmembrane region" description="Helical" evidence="1">
    <location>
        <begin position="6"/>
        <end position="26"/>
    </location>
</feature>
<comment type="caution">
    <text evidence="3">The sequence shown here is derived from an EMBL/GenBank/DDBJ whole genome shotgun (WGS) entry which is preliminary data.</text>
</comment>
<feature type="transmembrane region" description="Helical" evidence="1">
    <location>
        <begin position="366"/>
        <end position="384"/>
    </location>
</feature>
<dbReference type="NCBIfam" id="NF047510">
    <property type="entry name" value="LIC_10190_fam"/>
    <property type="match status" value="1"/>
</dbReference>
<name>A0A8J8G7X6_9FLAO</name>
<accession>A0A8J8G7X6</accession>
<evidence type="ECO:0000313" key="3">
    <source>
        <dbReference type="EMBL" id="NRS92964.1"/>
    </source>
</evidence>
<dbReference type="InterPro" id="IPR058065">
    <property type="entry name" value="LIC_10190-like"/>
</dbReference>
<feature type="transmembrane region" description="Helical" evidence="1">
    <location>
        <begin position="344"/>
        <end position="361"/>
    </location>
</feature>
<dbReference type="Proteomes" id="UP000610746">
    <property type="component" value="Unassembled WGS sequence"/>
</dbReference>
<evidence type="ECO:0000313" key="4">
    <source>
        <dbReference type="Proteomes" id="UP000610746"/>
    </source>
</evidence>
<proteinExistence type="predicted"/>
<feature type="transmembrane region" description="Helical" evidence="1">
    <location>
        <begin position="57"/>
        <end position="76"/>
    </location>
</feature>
<organism evidence="3 4">
    <name type="scientific">Frigoriflavimonas asaccharolytica</name>
    <dbReference type="NCBI Taxonomy" id="2735899"/>
    <lineage>
        <taxon>Bacteria</taxon>
        <taxon>Pseudomonadati</taxon>
        <taxon>Bacteroidota</taxon>
        <taxon>Flavobacteriia</taxon>
        <taxon>Flavobacteriales</taxon>
        <taxon>Weeksellaceae</taxon>
        <taxon>Frigoriflavimonas</taxon>
    </lineage>
</organism>
<dbReference type="Pfam" id="PF26626">
    <property type="entry name" value="DUF8201"/>
    <property type="match status" value="1"/>
</dbReference>
<sequence length="539" mass="63350">MLFILFSLIFYIPIFMGFGNFFTKIFGKIGDGLSLKILSGIFFLATIWTFLSFFFPLNIIVEISTICIGFASFFYFKNYENVWVYLEEYKYSTLILVLLIIFFGSFSPFILDHFGYYVPTIKWISEVGLVKGISNLDLILGQMSTWHILQAGFSNFTDSFLKINAVVLLVYAIYILEKKTWIHFCLFPVLFFFVQSPSPDLPAIVFSLMVLQEILLGNKKVAQLFLISIFIFTIKPTLVWLPIFTLFYSIFYLKVNLKFSIVGVLLFILFLIKNMWTFGYPIFPMTILDLGISWKSNPALMQLSSEMAKMKTYDMQFSYSEIQEFTFWGYIEKWFLIGGIKSKMHYLFIISLIVFSVFTFIKKKKIIYYLWVAIIIKSIFVLLFSAQYRFFIDVFFVIFIVLFFELKIKKLAIIFSSVLSFCLIVLFTFPKIIQSQIPSFRLGEFFTGFQKEQWYQPPEYVWKKSKEYTIGNLTFNIVQNYPFSFDTDLPAISPSYLRDYLKIGIFPKKIGDNLKQGFIYINLSEKEKVELKEIIKNQE</sequence>
<gene>
    <name evidence="3" type="ORF">HNQ03_002048</name>
</gene>